<evidence type="ECO:0000256" key="1">
    <source>
        <dbReference type="SAM" id="Phobius"/>
    </source>
</evidence>
<reference evidence="2 3" key="1">
    <citation type="submission" date="2015-09" db="EMBL/GenBank/DDBJ databases">
        <title>Genome sequence, genome mining and natural product profiling of a biocontrol bacterium Streptomyces malaysiensis F913.</title>
        <authorList>
            <person name="Xu Y."/>
            <person name="Wei J."/>
            <person name="Xie J."/>
            <person name="Li T."/>
            <person name="Zhou Z."/>
        </authorList>
    </citation>
    <scope>NUCLEOTIDE SEQUENCE [LARGE SCALE GENOMIC DNA]</scope>
    <source>
        <strain evidence="2 3">F913</strain>
    </source>
</reference>
<keyword evidence="1" id="KW-0472">Membrane</keyword>
<evidence type="ECO:0000313" key="3">
    <source>
        <dbReference type="Proteomes" id="UP000236520"/>
    </source>
</evidence>
<dbReference type="AlphaFoldDB" id="A0A2J7YY74"/>
<evidence type="ECO:0008006" key="4">
    <source>
        <dbReference type="Google" id="ProtNLM"/>
    </source>
</evidence>
<keyword evidence="1" id="KW-1133">Transmembrane helix</keyword>
<dbReference type="RefSeq" id="WP_231981302.1">
    <property type="nucleotide sequence ID" value="NZ_BAAAHF010000005.1"/>
</dbReference>
<feature type="transmembrane region" description="Helical" evidence="1">
    <location>
        <begin position="20"/>
        <end position="39"/>
    </location>
</feature>
<keyword evidence="3" id="KW-1185">Reference proteome</keyword>
<feature type="transmembrane region" description="Helical" evidence="1">
    <location>
        <begin position="64"/>
        <end position="86"/>
    </location>
</feature>
<dbReference type="GeneID" id="303174786"/>
<proteinExistence type="predicted"/>
<dbReference type="EMBL" id="LJIW01000002">
    <property type="protein sequence ID" value="PNG92984.1"/>
    <property type="molecule type" value="Genomic_DNA"/>
</dbReference>
<dbReference type="Proteomes" id="UP000236520">
    <property type="component" value="Unassembled WGS sequence"/>
</dbReference>
<name>A0A2J7YY74_STRMQ</name>
<protein>
    <recommendedName>
        <fullName evidence="4">DUF1360 domain-containing protein</fullName>
    </recommendedName>
</protein>
<evidence type="ECO:0000313" key="2">
    <source>
        <dbReference type="EMBL" id="PNG92984.1"/>
    </source>
</evidence>
<comment type="caution">
    <text evidence="2">The sequence shown here is derived from an EMBL/GenBank/DDBJ whole genome shotgun (WGS) entry which is preliminary data.</text>
</comment>
<feature type="transmembrane region" description="Helical" evidence="1">
    <location>
        <begin position="92"/>
        <end position="113"/>
    </location>
</feature>
<gene>
    <name evidence="2" type="ORF">SMF913_28449</name>
</gene>
<sequence>MSDIGTADPRLTTWGGGDPMSLAAFLLALGTTCRITRFITKDTLAAGFRTWVADRFGDDSRASYLVNCGWCTSIWVAAAIAVYASLLHTTAWFLLPATALTLSYLAGLASRWLD</sequence>
<organism evidence="2 3">
    <name type="scientific">Streptomyces malaysiensis</name>
    <dbReference type="NCBI Taxonomy" id="92644"/>
    <lineage>
        <taxon>Bacteria</taxon>
        <taxon>Bacillati</taxon>
        <taxon>Actinomycetota</taxon>
        <taxon>Actinomycetes</taxon>
        <taxon>Kitasatosporales</taxon>
        <taxon>Streptomycetaceae</taxon>
        <taxon>Streptomyces</taxon>
        <taxon>Streptomyces violaceusniger group</taxon>
    </lineage>
</organism>
<keyword evidence="1" id="KW-0812">Transmembrane</keyword>
<accession>A0A2J7YY74</accession>